<dbReference type="OrthoDB" id="22373at403"/>
<protein>
    <submittedName>
        <fullName evidence="1">Uncharacterized protein</fullName>
    </submittedName>
</protein>
<dbReference type="Proteomes" id="UP000078090">
    <property type="component" value="Unassembled WGS sequence"/>
</dbReference>
<accession>A0A177MH08</accession>
<proteinExistence type="predicted"/>
<evidence type="ECO:0000313" key="1">
    <source>
        <dbReference type="EMBL" id="OAI04902.1"/>
    </source>
</evidence>
<sequence length="163" mass="18365">MFKNHKTVERVQHTANTEFHPKTLAVRAAQDAIFIAPYISNSQARDIANSLQGEHGAAMMKRIVAIASVIESIAISPEQTGLNDNTTVYLHYQLHNWHWYITERMDGGRVDQAFGYVMLATDRQRGLEFKPVSIIELLAHGCVLDLNFSPQSVHTIKQSNIVH</sequence>
<evidence type="ECO:0000313" key="2">
    <source>
        <dbReference type="Proteomes" id="UP000078090"/>
    </source>
</evidence>
<dbReference type="RefSeq" id="WP_064008534.1">
    <property type="nucleotide sequence ID" value="NZ_LUUG01000069.1"/>
</dbReference>
<organism evidence="1 2">
    <name type="scientific">Methylomonas methanica</name>
    <dbReference type="NCBI Taxonomy" id="421"/>
    <lineage>
        <taxon>Bacteria</taxon>
        <taxon>Pseudomonadati</taxon>
        <taxon>Pseudomonadota</taxon>
        <taxon>Gammaproteobacteria</taxon>
        <taxon>Methylococcales</taxon>
        <taxon>Methylococcaceae</taxon>
        <taxon>Methylomonas</taxon>
    </lineage>
</organism>
<dbReference type="EMBL" id="LUUG01000069">
    <property type="protein sequence ID" value="OAI04902.1"/>
    <property type="molecule type" value="Genomic_DNA"/>
</dbReference>
<comment type="caution">
    <text evidence="1">The sequence shown here is derived from an EMBL/GenBank/DDBJ whole genome shotgun (WGS) entry which is preliminary data.</text>
</comment>
<gene>
    <name evidence="1" type="ORF">A1332_13835</name>
</gene>
<dbReference type="AlphaFoldDB" id="A0A177MH08"/>
<name>A0A177MH08_METMH</name>
<reference evidence="1 2" key="1">
    <citation type="submission" date="2016-03" db="EMBL/GenBank/DDBJ databases">
        <authorList>
            <person name="Ploux O."/>
        </authorList>
    </citation>
    <scope>NUCLEOTIDE SEQUENCE [LARGE SCALE GENOMIC DNA]</scope>
    <source>
        <strain evidence="1 2">R-45363</strain>
    </source>
</reference>